<dbReference type="HOGENOM" id="CLU_080012_0_0_1"/>
<dbReference type="OMA" id="PNRHQAI"/>
<organism evidence="3 4">
    <name type="scientific">Amborella trichopoda</name>
    <dbReference type="NCBI Taxonomy" id="13333"/>
    <lineage>
        <taxon>Eukaryota</taxon>
        <taxon>Viridiplantae</taxon>
        <taxon>Streptophyta</taxon>
        <taxon>Embryophyta</taxon>
        <taxon>Tracheophyta</taxon>
        <taxon>Spermatophyta</taxon>
        <taxon>Magnoliopsida</taxon>
        <taxon>Amborellales</taxon>
        <taxon>Amborellaceae</taxon>
        <taxon>Amborella</taxon>
    </lineage>
</organism>
<feature type="domain" description="GIR1-like zinc ribbon" evidence="2">
    <location>
        <begin position="163"/>
        <end position="189"/>
    </location>
</feature>
<dbReference type="Gramene" id="ERN14794">
    <property type="protein sequence ID" value="ERN14794"/>
    <property type="gene ID" value="AMTR_s00032p00067030"/>
</dbReference>
<reference evidence="4" key="1">
    <citation type="journal article" date="2013" name="Science">
        <title>The Amborella genome and the evolution of flowering plants.</title>
        <authorList>
            <consortium name="Amborella Genome Project"/>
        </authorList>
    </citation>
    <scope>NUCLEOTIDE SEQUENCE [LARGE SCALE GENOMIC DNA]</scope>
</reference>
<evidence type="ECO:0000313" key="3">
    <source>
        <dbReference type="EMBL" id="ERN14794.1"/>
    </source>
</evidence>
<proteinExistence type="predicted"/>
<evidence type="ECO:0000259" key="2">
    <source>
        <dbReference type="Pfam" id="PF24747"/>
    </source>
</evidence>
<name>U5CXA8_AMBTC</name>
<dbReference type="Proteomes" id="UP000017836">
    <property type="component" value="Unassembled WGS sequence"/>
</dbReference>
<dbReference type="InterPro" id="IPR055281">
    <property type="entry name" value="GIR1-2/SIED1"/>
</dbReference>
<gene>
    <name evidence="3" type="ORF">AMTR_s00032p00067030</name>
</gene>
<dbReference type="PANTHER" id="PTHR33177">
    <property type="entry name" value="PUTATIVE-RELATED"/>
    <property type="match status" value="1"/>
</dbReference>
<dbReference type="AlphaFoldDB" id="U5CXA8"/>
<dbReference type="InterPro" id="IPR056440">
    <property type="entry name" value="Zn-ribbon_GIR1"/>
</dbReference>
<evidence type="ECO:0000256" key="1">
    <source>
        <dbReference type="SAM" id="MobiDB-lite"/>
    </source>
</evidence>
<dbReference type="Pfam" id="PF24747">
    <property type="entry name" value="Zn-ribbon_GIR1"/>
    <property type="match status" value="1"/>
</dbReference>
<dbReference type="PANTHER" id="PTHR33177:SF24">
    <property type="entry name" value="FILAMENTOUS HEMAGGLUTININ TRANSPORTER"/>
    <property type="match status" value="1"/>
</dbReference>
<dbReference type="EMBL" id="KI392518">
    <property type="protein sequence ID" value="ERN14794.1"/>
    <property type="molecule type" value="Genomic_DNA"/>
</dbReference>
<dbReference type="KEGG" id="atr:18443064"/>
<feature type="region of interest" description="Disordered" evidence="1">
    <location>
        <begin position="137"/>
        <end position="157"/>
    </location>
</feature>
<sequence length="208" mass="22497">MAADVSSLFQILNNKDEQVKTNDGKVLITRDLLGSKELDLDLEVPSGWEKRLDMKSGKIYLQKQKAYKELQDLNFPPCSNSTKSSATTECNSPLLRGEDSLLDLKLDLHSTSSTSTSPNSIDYQSVCTLEKVKSALERAGKESGKRPMGLNGTDGPSPSSQAMFAAGCPGCLLYVLISGANPKCPRCGTHVPCPNTKKPKLDLNTSLM</sequence>
<dbReference type="OrthoDB" id="1929178at2759"/>
<protein>
    <recommendedName>
        <fullName evidence="2">GIR1-like zinc ribbon domain-containing protein</fullName>
    </recommendedName>
</protein>
<keyword evidence="4" id="KW-1185">Reference proteome</keyword>
<accession>U5CXA8</accession>
<dbReference type="eggNOG" id="ENOG502RY4K">
    <property type="taxonomic scope" value="Eukaryota"/>
</dbReference>
<evidence type="ECO:0000313" key="4">
    <source>
        <dbReference type="Proteomes" id="UP000017836"/>
    </source>
</evidence>